<keyword evidence="1" id="KW-0328">Glycosyltransferase</keyword>
<dbReference type="PANTHER" id="PTHR12526:SF510">
    <property type="entry name" value="D-INOSITOL 3-PHOSPHATE GLYCOSYLTRANSFERASE"/>
    <property type="match status" value="1"/>
</dbReference>
<proteinExistence type="predicted"/>
<dbReference type="RefSeq" id="WP_208495964.1">
    <property type="nucleotide sequence ID" value="NZ_JAGFNP010000004.1"/>
</dbReference>
<accession>A0ABS3U2V4</accession>
<evidence type="ECO:0000256" key="1">
    <source>
        <dbReference type="ARBA" id="ARBA00022676"/>
    </source>
</evidence>
<protein>
    <submittedName>
        <fullName evidence="4">Glycosyltransferase</fullName>
    </submittedName>
</protein>
<evidence type="ECO:0000313" key="5">
    <source>
        <dbReference type="Proteomes" id="UP000681341"/>
    </source>
</evidence>
<name>A0ABS3U2V4_9ACTN</name>
<dbReference type="SUPFAM" id="SSF53756">
    <property type="entry name" value="UDP-Glycosyltransferase/glycogen phosphorylase"/>
    <property type="match status" value="1"/>
</dbReference>
<dbReference type="Proteomes" id="UP000681341">
    <property type="component" value="Unassembled WGS sequence"/>
</dbReference>
<dbReference type="Pfam" id="PF00534">
    <property type="entry name" value="Glycos_transf_1"/>
    <property type="match status" value="1"/>
</dbReference>
<organism evidence="4 5">
    <name type="scientific">Glycomyces niveus</name>
    <dbReference type="NCBI Taxonomy" id="2820287"/>
    <lineage>
        <taxon>Bacteria</taxon>
        <taxon>Bacillati</taxon>
        <taxon>Actinomycetota</taxon>
        <taxon>Actinomycetes</taxon>
        <taxon>Glycomycetales</taxon>
        <taxon>Glycomycetaceae</taxon>
        <taxon>Glycomyces</taxon>
    </lineage>
</organism>
<evidence type="ECO:0000256" key="2">
    <source>
        <dbReference type="ARBA" id="ARBA00022679"/>
    </source>
</evidence>
<evidence type="ECO:0000313" key="4">
    <source>
        <dbReference type="EMBL" id="MBO3733103.1"/>
    </source>
</evidence>
<gene>
    <name evidence="4" type="ORF">J5V16_09740</name>
</gene>
<sequence length="495" mass="54807">MSGDDILVLTTREKEWWLSLQEIIPAIDRVWAAVGRTGLEHVRTLCVPLTSELEQELHTSAAQLKRIVITSVTPGTVEVALLLRSQLKAAAPMTVYIHGDATEGLEAFRGLSDIVSERDTFVVSCQAEAVAMRACFPNARIEVIPFPLVDQFRVRSGGRDPEHGTTRLAYVGRISEQKNLHTLLFALWLMRTVLDGAPNVTLDVYGGEDDLGSPNMGLKFPGYGAYLRELTESLGLADVVRWHGPKPRDWLFYNVHQEPHVFVSPTVHSDENFGSSVLASLVNGRQVVTTAWGGHFGFREWFPRQLTLVPVHRSTMGPVVHPVSLANAIMEAVESKPTAADDATLDRARVEFSEREVVARTIEMLGRPDGDPVPLKRSTTQDYLDARRARFGGTRKIYAGYEDPIARIFFEAYGMEEPLAFDERSTYILAPWVSYSAGLLLIADPHRGLRPVRLGPADSNPLKVITCPSMDTWRLPEDVVRSLAAQGSAFALPST</sequence>
<reference evidence="4 5" key="1">
    <citation type="submission" date="2021-03" db="EMBL/GenBank/DDBJ databases">
        <title>Glycomyces sp. nov., a novel actinomycete isolated from soil.</title>
        <authorList>
            <person name="Yang X."/>
            <person name="Xu X."/>
        </authorList>
    </citation>
    <scope>NUCLEOTIDE SEQUENCE [LARGE SCALE GENOMIC DNA]</scope>
    <source>
        <strain evidence="4 5">NEAU-S30</strain>
    </source>
</reference>
<keyword evidence="5" id="KW-1185">Reference proteome</keyword>
<feature type="domain" description="Glycosyl transferase family 1" evidence="3">
    <location>
        <begin position="166"/>
        <end position="294"/>
    </location>
</feature>
<comment type="caution">
    <text evidence="4">The sequence shown here is derived from an EMBL/GenBank/DDBJ whole genome shotgun (WGS) entry which is preliminary data.</text>
</comment>
<dbReference type="PANTHER" id="PTHR12526">
    <property type="entry name" value="GLYCOSYLTRANSFERASE"/>
    <property type="match status" value="1"/>
</dbReference>
<dbReference type="InterPro" id="IPR001296">
    <property type="entry name" value="Glyco_trans_1"/>
</dbReference>
<dbReference type="Gene3D" id="3.40.50.2000">
    <property type="entry name" value="Glycogen Phosphorylase B"/>
    <property type="match status" value="1"/>
</dbReference>
<keyword evidence="2" id="KW-0808">Transferase</keyword>
<dbReference type="EMBL" id="JAGFNP010000004">
    <property type="protein sequence ID" value="MBO3733103.1"/>
    <property type="molecule type" value="Genomic_DNA"/>
</dbReference>
<evidence type="ECO:0000259" key="3">
    <source>
        <dbReference type="Pfam" id="PF00534"/>
    </source>
</evidence>